<dbReference type="Proteomes" id="UP000727993">
    <property type="component" value="Unassembled WGS sequence"/>
</dbReference>
<proteinExistence type="predicted"/>
<dbReference type="AlphaFoldDB" id="A0A936TC74"/>
<gene>
    <name evidence="2" type="ORF">IPN02_04730</name>
</gene>
<dbReference type="EMBL" id="JADJZA010000001">
    <property type="protein sequence ID" value="MBK9296171.1"/>
    <property type="molecule type" value="Genomic_DNA"/>
</dbReference>
<feature type="region of interest" description="Disordered" evidence="1">
    <location>
        <begin position="271"/>
        <end position="292"/>
    </location>
</feature>
<evidence type="ECO:0000313" key="2">
    <source>
        <dbReference type="EMBL" id="MBK9296171.1"/>
    </source>
</evidence>
<organism evidence="2 3">
    <name type="scientific">Candidatus Neomicrothrix subdominans</name>
    <dbReference type="NCBI Taxonomy" id="2954438"/>
    <lineage>
        <taxon>Bacteria</taxon>
        <taxon>Bacillati</taxon>
        <taxon>Actinomycetota</taxon>
        <taxon>Acidimicrobiia</taxon>
        <taxon>Acidimicrobiales</taxon>
        <taxon>Microthrixaceae</taxon>
        <taxon>Candidatus Neomicrothrix</taxon>
    </lineage>
</organism>
<feature type="region of interest" description="Disordered" evidence="1">
    <location>
        <begin position="230"/>
        <end position="251"/>
    </location>
</feature>
<evidence type="ECO:0008006" key="4">
    <source>
        <dbReference type="Google" id="ProtNLM"/>
    </source>
</evidence>
<sequence length="326" mass="35479">MSAPTLTYDQDELLAAPEGSPSHDPTDLPLSDISPPPEPDPEALRWWLHHLFDRCNPNGWVIASTLPRGDDRWRENVHAFTVGERASAVDKLSSLARGGDLYVTCCPRAKRPPRMKRGGADTVGTLPGLWADIDVRGPRHAATNLPPTDAEALAIAYDVGKPPSLTLYSGGGLQLWWLFEEPLVINDDNRAKVAELVEGWGRTMFNAGALKGWHVDKVSDLPRVLRPAGTVNRKSDQNGQPLPPLAVEVGDGPDVPTRYSVSELSTLIVPEKPKPKPTALRRPLDNQPPPLGVPNGPADLVAALPWSAILEPLDWQFVRMIDVPPG</sequence>
<name>A0A936TC74_9ACTN</name>
<evidence type="ECO:0000256" key="1">
    <source>
        <dbReference type="SAM" id="MobiDB-lite"/>
    </source>
</evidence>
<feature type="region of interest" description="Disordered" evidence="1">
    <location>
        <begin position="1"/>
        <end position="37"/>
    </location>
</feature>
<evidence type="ECO:0000313" key="3">
    <source>
        <dbReference type="Proteomes" id="UP000727993"/>
    </source>
</evidence>
<comment type="caution">
    <text evidence="2">The sequence shown here is derived from an EMBL/GenBank/DDBJ whole genome shotgun (WGS) entry which is preliminary data.</text>
</comment>
<protein>
    <recommendedName>
        <fullName evidence="4">RepB-like DNA primase domain-containing protein</fullName>
    </recommendedName>
</protein>
<accession>A0A936TC74</accession>
<reference evidence="2 3" key="1">
    <citation type="submission" date="2020-10" db="EMBL/GenBank/DDBJ databases">
        <title>Connecting structure to function with the recovery of over 1000 high-quality activated sludge metagenome-assembled genomes encoding full-length rRNA genes using long-read sequencing.</title>
        <authorList>
            <person name="Singleton C.M."/>
            <person name="Petriglieri F."/>
            <person name="Kristensen J.M."/>
            <person name="Kirkegaard R.H."/>
            <person name="Michaelsen T.Y."/>
            <person name="Andersen M.H."/>
            <person name="Karst S.M."/>
            <person name="Dueholm M.S."/>
            <person name="Nielsen P.H."/>
            <person name="Albertsen M."/>
        </authorList>
    </citation>
    <scope>NUCLEOTIDE SEQUENCE [LARGE SCALE GENOMIC DNA]</scope>
    <source>
        <strain evidence="2">Lyne_18-Q3-R50-59_MAXAC.006</strain>
    </source>
</reference>